<keyword evidence="11" id="KW-1185">Reference proteome</keyword>
<organism evidence="10 11">
    <name type="scientific">Lymnaea stagnalis</name>
    <name type="common">Great pond snail</name>
    <name type="synonym">Helix stagnalis</name>
    <dbReference type="NCBI Taxonomy" id="6523"/>
    <lineage>
        <taxon>Eukaryota</taxon>
        <taxon>Metazoa</taxon>
        <taxon>Spiralia</taxon>
        <taxon>Lophotrochozoa</taxon>
        <taxon>Mollusca</taxon>
        <taxon>Gastropoda</taxon>
        <taxon>Heterobranchia</taxon>
        <taxon>Euthyneura</taxon>
        <taxon>Panpulmonata</taxon>
        <taxon>Hygrophila</taxon>
        <taxon>Lymnaeoidea</taxon>
        <taxon>Lymnaeidae</taxon>
        <taxon>Lymnaea</taxon>
    </lineage>
</organism>
<dbReference type="Proteomes" id="UP001497497">
    <property type="component" value="Unassembled WGS sequence"/>
</dbReference>
<dbReference type="Pfam" id="PF15311">
    <property type="entry name" value="HYLS1_C"/>
    <property type="match status" value="1"/>
</dbReference>
<evidence type="ECO:0000256" key="4">
    <source>
        <dbReference type="ARBA" id="ARBA00022490"/>
    </source>
</evidence>
<evidence type="ECO:0000256" key="6">
    <source>
        <dbReference type="ARBA" id="ARBA00023212"/>
    </source>
</evidence>
<evidence type="ECO:0000256" key="3">
    <source>
        <dbReference type="ARBA" id="ARBA00010091"/>
    </source>
</evidence>
<keyword evidence="5" id="KW-0970">Cilium biogenesis/degradation</keyword>
<dbReference type="EMBL" id="CAXITT010000084">
    <property type="protein sequence ID" value="CAL1531240.1"/>
    <property type="molecule type" value="Genomic_DNA"/>
</dbReference>
<accession>A0AAV2HBY2</accession>
<dbReference type="AlphaFoldDB" id="A0AAV2HBY2"/>
<evidence type="ECO:0000313" key="11">
    <source>
        <dbReference type="Proteomes" id="UP001497497"/>
    </source>
</evidence>
<reference evidence="10 11" key="1">
    <citation type="submission" date="2024-04" db="EMBL/GenBank/DDBJ databases">
        <authorList>
            <consortium name="Genoscope - CEA"/>
            <person name="William W."/>
        </authorList>
    </citation>
    <scope>NUCLEOTIDE SEQUENCE [LARGE SCALE GENOMIC DNA]</scope>
</reference>
<feature type="domain" description="Centriolar and ciliogenesis-associated protein HYLS1 C-terminal" evidence="9">
    <location>
        <begin position="232"/>
        <end position="312"/>
    </location>
</feature>
<evidence type="ECO:0000259" key="9">
    <source>
        <dbReference type="Pfam" id="PF15311"/>
    </source>
</evidence>
<name>A0AAV2HBY2_LYMST</name>
<comment type="caution">
    <text evidence="10">The sequence shown here is derived from an EMBL/GenBank/DDBJ whole genome shotgun (WGS) entry which is preliminary data.</text>
</comment>
<proteinExistence type="inferred from homology"/>
<dbReference type="PANTHER" id="PTHR34174:SF1">
    <property type="entry name" value="CENTRIOLAR AND CILIOGENESIS-ASSOCIATED PROTEIN HYLS1"/>
    <property type="match status" value="1"/>
</dbReference>
<dbReference type="InterPro" id="IPR027918">
    <property type="entry name" value="HYLS1_C_dom"/>
</dbReference>
<keyword evidence="6" id="KW-0206">Cytoskeleton</keyword>
<dbReference type="PANTHER" id="PTHR34174">
    <property type="entry name" value="HYDROLETHALUS SYNDROME PROTEIN 1"/>
    <property type="match status" value="1"/>
</dbReference>
<feature type="region of interest" description="Disordered" evidence="8">
    <location>
        <begin position="37"/>
        <end position="95"/>
    </location>
</feature>
<comment type="subcellular location">
    <subcellularLocation>
        <location evidence="2">Cell projection</location>
        <location evidence="2">Cilium</location>
    </subcellularLocation>
    <subcellularLocation>
        <location evidence="1">Cytoplasm</location>
        <location evidence="1">Cytoskeleton</location>
        <location evidence="1">Microtubule organizing center</location>
        <location evidence="1">Centrosome</location>
        <location evidence="1">Centriole</location>
    </subcellularLocation>
</comment>
<dbReference type="GO" id="GO:0097730">
    <property type="term" value="C:non-motile cilium"/>
    <property type="evidence" value="ECO:0007669"/>
    <property type="project" value="TreeGrafter"/>
</dbReference>
<evidence type="ECO:0000256" key="1">
    <source>
        <dbReference type="ARBA" id="ARBA00004114"/>
    </source>
</evidence>
<dbReference type="GO" id="GO:0060271">
    <property type="term" value="P:cilium assembly"/>
    <property type="evidence" value="ECO:0007669"/>
    <property type="project" value="TreeGrafter"/>
</dbReference>
<feature type="compositionally biased region" description="Polar residues" evidence="8">
    <location>
        <begin position="59"/>
        <end position="81"/>
    </location>
</feature>
<comment type="similarity">
    <text evidence="3">Belongs to the HYLS1 family.</text>
</comment>
<keyword evidence="7" id="KW-0966">Cell projection</keyword>
<evidence type="ECO:0000256" key="7">
    <source>
        <dbReference type="ARBA" id="ARBA00023273"/>
    </source>
</evidence>
<keyword evidence="4" id="KW-0963">Cytoplasm</keyword>
<evidence type="ECO:0000256" key="2">
    <source>
        <dbReference type="ARBA" id="ARBA00004138"/>
    </source>
</evidence>
<protein>
    <recommendedName>
        <fullName evidence="9">Centriolar and ciliogenesis-associated protein HYLS1 C-terminal domain-containing protein</fullName>
    </recommendedName>
</protein>
<evidence type="ECO:0000256" key="5">
    <source>
        <dbReference type="ARBA" id="ARBA00022794"/>
    </source>
</evidence>
<gene>
    <name evidence="10" type="ORF">GSLYS_00005335001</name>
</gene>
<evidence type="ECO:0000256" key="8">
    <source>
        <dbReference type="SAM" id="MobiDB-lite"/>
    </source>
</evidence>
<evidence type="ECO:0000313" key="10">
    <source>
        <dbReference type="EMBL" id="CAL1531240.1"/>
    </source>
</evidence>
<dbReference type="InterPro" id="IPR052319">
    <property type="entry name" value="Centriolar_ciliogenesis_assoc"/>
</dbReference>
<sequence>MEFTDNEIREELARLGYKDVPEEKLAEFKKDLIKLINTERSKSNSLNSSSDEVQYDNRAPSTQQKINSSSHKGNDRNNQGSPLAGTSYKEDWQYRGGRGETSYKSLMDRGNRPTYPRSYSLYEMPIDIQRIETPPQDVNNCLDVDQCSEAESETTKNLKRKICRKTSSGERVVDESFSSSGVAGIYEIYEKIKNLAMRDCECGKTRSMSTVSDPPYRIKGVNKNPSVIKMGEPPHTRNLTRTVPFKRHQMYQKMWKAQPAIGDDFRHRMRKEVHSKMLQKDDIKVFHKVFVPNPYVVPTEKPRYDLRWSVRKANALYEMPPHGFYHEI</sequence>
<dbReference type="GO" id="GO:0005814">
    <property type="term" value="C:centriole"/>
    <property type="evidence" value="ECO:0007669"/>
    <property type="project" value="UniProtKB-SubCell"/>
</dbReference>